<feature type="signal peptide" evidence="1">
    <location>
        <begin position="1"/>
        <end position="22"/>
    </location>
</feature>
<dbReference type="InterPro" id="IPR050546">
    <property type="entry name" value="Glycosyl_Hydrlase_16"/>
</dbReference>
<gene>
    <name evidence="3" type="ORF">BP6252_06564</name>
</gene>
<dbReference type="OrthoDB" id="192832at2759"/>
<dbReference type="SUPFAM" id="SSF49899">
    <property type="entry name" value="Concanavalin A-like lectins/glucanases"/>
    <property type="match status" value="1"/>
</dbReference>
<name>A0A3D8RMU7_9HELO</name>
<accession>A0A3D8RMU7</accession>
<dbReference type="Pfam" id="PF26113">
    <property type="entry name" value="GH16_XgeA"/>
    <property type="match status" value="1"/>
</dbReference>
<dbReference type="Proteomes" id="UP000256645">
    <property type="component" value="Unassembled WGS sequence"/>
</dbReference>
<dbReference type="EMBL" id="PDLM01000006">
    <property type="protein sequence ID" value="RDW75422.1"/>
    <property type="molecule type" value="Genomic_DNA"/>
</dbReference>
<dbReference type="PANTHER" id="PTHR10963">
    <property type="entry name" value="GLYCOSYL HYDROLASE-RELATED"/>
    <property type="match status" value="1"/>
</dbReference>
<dbReference type="Gene3D" id="2.60.120.200">
    <property type="match status" value="1"/>
</dbReference>
<keyword evidence="4" id="KW-1185">Reference proteome</keyword>
<evidence type="ECO:0000313" key="3">
    <source>
        <dbReference type="EMBL" id="RDW75422.1"/>
    </source>
</evidence>
<keyword evidence="3" id="KW-0378">Hydrolase</keyword>
<dbReference type="PROSITE" id="PS51762">
    <property type="entry name" value="GH16_2"/>
    <property type="match status" value="1"/>
</dbReference>
<evidence type="ECO:0000259" key="2">
    <source>
        <dbReference type="PROSITE" id="PS51762"/>
    </source>
</evidence>
<dbReference type="InterPro" id="IPR000757">
    <property type="entry name" value="Beta-glucanase-like"/>
</dbReference>
<feature type="chain" id="PRO_5017725144" evidence="1">
    <location>
        <begin position="23"/>
        <end position="323"/>
    </location>
</feature>
<evidence type="ECO:0000256" key="1">
    <source>
        <dbReference type="SAM" id="SignalP"/>
    </source>
</evidence>
<keyword evidence="1" id="KW-0732">Signal</keyword>
<dbReference type="CDD" id="cd02181">
    <property type="entry name" value="GH16_fungal_Lam16A_glucanase"/>
    <property type="match status" value="1"/>
</dbReference>
<protein>
    <submittedName>
        <fullName evidence="3">Glycoside hydrolase family 16 protein</fullName>
    </submittedName>
</protein>
<dbReference type="InterPro" id="IPR013320">
    <property type="entry name" value="ConA-like_dom_sf"/>
</dbReference>
<dbReference type="PANTHER" id="PTHR10963:SF24">
    <property type="entry name" value="GLYCOSIDASE C21B10.07-RELATED"/>
    <property type="match status" value="1"/>
</dbReference>
<sequence>MWCMPVRPFWSFLLCFSSLIHAYTLVNSYDYTNWFSSFAFQALPDPTAGFVDYVSEADAQSLGLAKIIGDKVYMGVDNTTIVSSDSTGRKSIWIESNESFLHGLLIGDFDHIPGGACGTWPAFWTIRNGDGTYGEIDIIEGFNDITQNYMTLHTGGACTFDPPADTETGTSNNGNTDCNLDSATGVGCSVIGPEQSYGTGFNDNGGGIYALEWTSSLIKIYFFPRDNIPADITNGTPDPTLWGIPTANFDSQYGNCDIDANFPAQTIYFDTTFCGAEAGGDAWTSWTDCSAVTGYGTCESYVAENPAAYDDSYWLINSVKVYQ</sequence>
<feature type="domain" description="GH16" evidence="2">
    <location>
        <begin position="29"/>
        <end position="323"/>
    </location>
</feature>
<dbReference type="AlphaFoldDB" id="A0A3D8RMU7"/>
<comment type="caution">
    <text evidence="3">The sequence shown here is derived from an EMBL/GenBank/DDBJ whole genome shotgun (WGS) entry which is preliminary data.</text>
</comment>
<organism evidence="3 4">
    <name type="scientific">Coleophoma cylindrospora</name>
    <dbReference type="NCBI Taxonomy" id="1849047"/>
    <lineage>
        <taxon>Eukaryota</taxon>
        <taxon>Fungi</taxon>
        <taxon>Dikarya</taxon>
        <taxon>Ascomycota</taxon>
        <taxon>Pezizomycotina</taxon>
        <taxon>Leotiomycetes</taxon>
        <taxon>Helotiales</taxon>
        <taxon>Dermateaceae</taxon>
        <taxon>Coleophoma</taxon>
    </lineage>
</organism>
<dbReference type="STRING" id="1849047.A0A3D8RMU7"/>
<reference evidence="3 4" key="1">
    <citation type="journal article" date="2018" name="IMA Fungus">
        <title>IMA Genome-F 9: Draft genome sequence of Annulohypoxylon stygium, Aspergillus mulundensis, Berkeleyomyces basicola (syn. Thielaviopsis basicola), Ceratocystis smalleyi, two Cercospora beticola strains, Coleophoma cylindrospora, Fusarium fracticaudum, Phialophora cf. hyalina, and Morchella septimelata.</title>
        <authorList>
            <person name="Wingfield B.D."/>
            <person name="Bills G.F."/>
            <person name="Dong Y."/>
            <person name="Huang W."/>
            <person name="Nel W.J."/>
            <person name="Swalarsk-Parry B.S."/>
            <person name="Vaghefi N."/>
            <person name="Wilken P.M."/>
            <person name="An Z."/>
            <person name="de Beer Z.W."/>
            <person name="De Vos L."/>
            <person name="Chen L."/>
            <person name="Duong T.A."/>
            <person name="Gao Y."/>
            <person name="Hammerbacher A."/>
            <person name="Kikkert J.R."/>
            <person name="Li Y."/>
            <person name="Li H."/>
            <person name="Li K."/>
            <person name="Li Q."/>
            <person name="Liu X."/>
            <person name="Ma X."/>
            <person name="Naidoo K."/>
            <person name="Pethybridge S.J."/>
            <person name="Sun J."/>
            <person name="Steenkamp E.T."/>
            <person name="van der Nest M.A."/>
            <person name="van Wyk S."/>
            <person name="Wingfield M.J."/>
            <person name="Xiong C."/>
            <person name="Yue Q."/>
            <person name="Zhang X."/>
        </authorList>
    </citation>
    <scope>NUCLEOTIDE SEQUENCE [LARGE SCALE GENOMIC DNA]</scope>
    <source>
        <strain evidence="3 4">BP6252</strain>
    </source>
</reference>
<evidence type="ECO:0000313" key="4">
    <source>
        <dbReference type="Proteomes" id="UP000256645"/>
    </source>
</evidence>
<dbReference type="GO" id="GO:0004553">
    <property type="term" value="F:hydrolase activity, hydrolyzing O-glycosyl compounds"/>
    <property type="evidence" value="ECO:0007669"/>
    <property type="project" value="InterPro"/>
</dbReference>
<dbReference type="GO" id="GO:0009251">
    <property type="term" value="P:glucan catabolic process"/>
    <property type="evidence" value="ECO:0007669"/>
    <property type="project" value="TreeGrafter"/>
</dbReference>
<proteinExistence type="predicted"/>